<dbReference type="Pfam" id="PF02678">
    <property type="entry name" value="Pirin"/>
    <property type="match status" value="1"/>
</dbReference>
<feature type="chain" id="PRO_5042939251" description="Pirin N-terminal domain-containing protein" evidence="3">
    <location>
        <begin position="20"/>
        <end position="363"/>
    </location>
</feature>
<reference evidence="5" key="1">
    <citation type="journal article" date="2023" name="PhytoFront">
        <title>Draft Genome Resources of Seven Strains of Tilletia horrida, Causal Agent of Kernel Smut of Rice.</title>
        <authorList>
            <person name="Khanal S."/>
            <person name="Antony Babu S."/>
            <person name="Zhou X.G."/>
        </authorList>
    </citation>
    <scope>NUCLEOTIDE SEQUENCE</scope>
    <source>
        <strain evidence="5">TX3</strain>
    </source>
</reference>
<comment type="caution">
    <text evidence="5">The sequence shown here is derived from an EMBL/GenBank/DDBJ whole genome shotgun (WGS) entry which is preliminary data.</text>
</comment>
<feature type="domain" description="Pirin N-terminal" evidence="4">
    <location>
        <begin position="91"/>
        <end position="197"/>
    </location>
</feature>
<gene>
    <name evidence="5" type="ORF">OC842_000843</name>
</gene>
<protein>
    <recommendedName>
        <fullName evidence="4">Pirin N-terminal domain-containing protein</fullName>
    </recommendedName>
</protein>
<organism evidence="5 6">
    <name type="scientific">Tilletia horrida</name>
    <dbReference type="NCBI Taxonomy" id="155126"/>
    <lineage>
        <taxon>Eukaryota</taxon>
        <taxon>Fungi</taxon>
        <taxon>Dikarya</taxon>
        <taxon>Basidiomycota</taxon>
        <taxon>Ustilaginomycotina</taxon>
        <taxon>Exobasidiomycetes</taxon>
        <taxon>Tilletiales</taxon>
        <taxon>Tilletiaceae</taxon>
        <taxon>Tilletia</taxon>
    </lineage>
</organism>
<proteinExistence type="inferred from homology"/>
<dbReference type="SUPFAM" id="SSF51182">
    <property type="entry name" value="RmlC-like cupins"/>
    <property type="match status" value="1"/>
</dbReference>
<dbReference type="InterPro" id="IPR014710">
    <property type="entry name" value="RmlC-like_jellyroll"/>
</dbReference>
<evidence type="ECO:0000256" key="2">
    <source>
        <dbReference type="RuleBase" id="RU003457"/>
    </source>
</evidence>
<dbReference type="EMBL" id="JAPDMQ010000026">
    <property type="protein sequence ID" value="KAK0539719.1"/>
    <property type="molecule type" value="Genomic_DNA"/>
</dbReference>
<dbReference type="InterPro" id="IPR012093">
    <property type="entry name" value="Pirin"/>
</dbReference>
<name>A0AAN6GJ10_9BASI</name>
<comment type="similarity">
    <text evidence="1 2">Belongs to the pirin family.</text>
</comment>
<dbReference type="InterPro" id="IPR011051">
    <property type="entry name" value="RmlC_Cupin_sf"/>
</dbReference>
<evidence type="ECO:0000256" key="1">
    <source>
        <dbReference type="ARBA" id="ARBA00008416"/>
    </source>
</evidence>
<dbReference type="CDD" id="cd02910">
    <property type="entry name" value="cupin_Yhhw_N"/>
    <property type="match status" value="1"/>
</dbReference>
<evidence type="ECO:0000313" key="5">
    <source>
        <dbReference type="EMBL" id="KAK0539719.1"/>
    </source>
</evidence>
<dbReference type="PANTHER" id="PTHR43212:SF3">
    <property type="entry name" value="QUERCETIN 2,3-DIOXYGENASE"/>
    <property type="match status" value="1"/>
</dbReference>
<dbReference type="AlphaFoldDB" id="A0AAN6GJ10"/>
<keyword evidence="3" id="KW-0732">Signal</keyword>
<evidence type="ECO:0000259" key="4">
    <source>
        <dbReference type="Pfam" id="PF02678"/>
    </source>
</evidence>
<dbReference type="Gene3D" id="2.60.120.10">
    <property type="entry name" value="Jelly Rolls"/>
    <property type="match status" value="1"/>
</dbReference>
<sequence>MPARLSPFLLLTLSALVLALSVFTIPGLHPQVLFSLSRGRNLLSKTPLSSATIAPFTKTTTNINPKVAASMSTAASPTLKFEVQDWDERGHADHDWLKTFHSFSFASWYHPKWMGFSNLRVINEDRVAPKTGFPKHPHSFAEIFSYIVDGELTHDDSLGNREILKRGDVQFTSAGTGIRHSEYNGHSSKPVHFLQIWYNPDTRNLPPKYWTSHTPDELKLNRLATLIKPYTTLPSDALEKTGDLKEPGAPIPAHSSLVTRASILEPGKSVTHVIGEETDVAGQSDKQRGIWIQLISRSGYRAPLSNSDSSKLGKIQIGGSGGTVIEEGSGAFVKSAAVGTPVEITNVSGANVEFIVFDVTPAA</sequence>
<feature type="signal peptide" evidence="3">
    <location>
        <begin position="1"/>
        <end position="19"/>
    </location>
</feature>
<dbReference type="InterPro" id="IPR003829">
    <property type="entry name" value="Pirin_N_dom"/>
</dbReference>
<accession>A0AAN6GJ10</accession>
<dbReference type="PANTHER" id="PTHR43212">
    <property type="entry name" value="QUERCETIN 2,3-DIOXYGENASE"/>
    <property type="match status" value="1"/>
</dbReference>
<dbReference type="Proteomes" id="UP001176521">
    <property type="component" value="Unassembled WGS sequence"/>
</dbReference>
<keyword evidence="6" id="KW-1185">Reference proteome</keyword>
<evidence type="ECO:0000256" key="3">
    <source>
        <dbReference type="SAM" id="SignalP"/>
    </source>
</evidence>
<evidence type="ECO:0000313" key="6">
    <source>
        <dbReference type="Proteomes" id="UP001176521"/>
    </source>
</evidence>